<protein>
    <submittedName>
        <fullName evidence="1">Uncharacterized protein</fullName>
    </submittedName>
</protein>
<proteinExistence type="predicted"/>
<organism evidence="1 2">
    <name type="scientific">Pluteus cervinus</name>
    <dbReference type="NCBI Taxonomy" id="181527"/>
    <lineage>
        <taxon>Eukaryota</taxon>
        <taxon>Fungi</taxon>
        <taxon>Dikarya</taxon>
        <taxon>Basidiomycota</taxon>
        <taxon>Agaricomycotina</taxon>
        <taxon>Agaricomycetes</taxon>
        <taxon>Agaricomycetidae</taxon>
        <taxon>Agaricales</taxon>
        <taxon>Pluteineae</taxon>
        <taxon>Pluteaceae</taxon>
        <taxon>Pluteus</taxon>
    </lineage>
</organism>
<dbReference type="Proteomes" id="UP000308600">
    <property type="component" value="Unassembled WGS sequence"/>
</dbReference>
<keyword evidence="2" id="KW-1185">Reference proteome</keyword>
<evidence type="ECO:0000313" key="1">
    <source>
        <dbReference type="EMBL" id="TFK58748.1"/>
    </source>
</evidence>
<name>A0ACD2ZYT8_9AGAR</name>
<accession>A0ACD2ZYT8</accession>
<evidence type="ECO:0000313" key="2">
    <source>
        <dbReference type="Proteomes" id="UP000308600"/>
    </source>
</evidence>
<gene>
    <name evidence="1" type="ORF">BDN72DRAFT_950059</name>
</gene>
<reference evidence="1 2" key="1">
    <citation type="journal article" date="2019" name="Nat. Ecol. Evol.">
        <title>Megaphylogeny resolves global patterns of mushroom evolution.</title>
        <authorList>
            <person name="Varga T."/>
            <person name="Krizsan K."/>
            <person name="Foldi C."/>
            <person name="Dima B."/>
            <person name="Sanchez-Garcia M."/>
            <person name="Sanchez-Ramirez S."/>
            <person name="Szollosi G.J."/>
            <person name="Szarkandi J.G."/>
            <person name="Papp V."/>
            <person name="Albert L."/>
            <person name="Andreopoulos W."/>
            <person name="Angelini C."/>
            <person name="Antonin V."/>
            <person name="Barry K.W."/>
            <person name="Bougher N.L."/>
            <person name="Buchanan P."/>
            <person name="Buyck B."/>
            <person name="Bense V."/>
            <person name="Catcheside P."/>
            <person name="Chovatia M."/>
            <person name="Cooper J."/>
            <person name="Damon W."/>
            <person name="Desjardin D."/>
            <person name="Finy P."/>
            <person name="Geml J."/>
            <person name="Haridas S."/>
            <person name="Hughes K."/>
            <person name="Justo A."/>
            <person name="Karasinski D."/>
            <person name="Kautmanova I."/>
            <person name="Kiss B."/>
            <person name="Kocsube S."/>
            <person name="Kotiranta H."/>
            <person name="LaButti K.M."/>
            <person name="Lechner B.E."/>
            <person name="Liimatainen K."/>
            <person name="Lipzen A."/>
            <person name="Lukacs Z."/>
            <person name="Mihaltcheva S."/>
            <person name="Morgado L.N."/>
            <person name="Niskanen T."/>
            <person name="Noordeloos M.E."/>
            <person name="Ohm R.A."/>
            <person name="Ortiz-Santana B."/>
            <person name="Ovrebo C."/>
            <person name="Racz N."/>
            <person name="Riley R."/>
            <person name="Savchenko A."/>
            <person name="Shiryaev A."/>
            <person name="Soop K."/>
            <person name="Spirin V."/>
            <person name="Szebenyi C."/>
            <person name="Tomsovsky M."/>
            <person name="Tulloss R.E."/>
            <person name="Uehling J."/>
            <person name="Grigoriev I.V."/>
            <person name="Vagvolgyi C."/>
            <person name="Papp T."/>
            <person name="Martin F.M."/>
            <person name="Miettinen O."/>
            <person name="Hibbett D.S."/>
            <person name="Nagy L.G."/>
        </authorList>
    </citation>
    <scope>NUCLEOTIDE SEQUENCE [LARGE SCALE GENOMIC DNA]</scope>
    <source>
        <strain evidence="1 2">NL-1719</strain>
    </source>
</reference>
<sequence>MGPRVPPTPDNPDGLVVVNKSVDCPYCHTNIPVGTAGLPNYYKRHKSSDKCDKNLKKHEKESALKKLQKSAAAIFGVRRAPPVPPTVKPPPQLHADPPTTEEATTGITTPGASTTPPSASNHSPERLNQLRARIKELPSDTNGERPDLDELDRPLSRFYGNLVGCVREGEDAWEKWDQPLNVALQRSPKDLSELVRLEGKVGLTHLCNFMEYLIRECGVPEVLLEGKIERLTQAVISVSMPLCDDPPRLCLGVVVKLPPGTSPHSAYPFALHEQLGDPWDYSVCNGIMSLRSRACTPSQLIPGTHWCRSCQQLEEGQHMEKIVNRMVIGVHENAPLAYHGVGTLIKIIRQKNNRLNVFRMRKLNDARKLVRTARTLEVHRQWIMAVGSGKVERVDRLVRSGLNAKKGIRALLRSYDDAAQKVYRPRNYTEADKLRGLLLWRLGGARVAEIAYRALDLPSISTLRRNTLIPRLQTSPYTPTLAEIEANVGSCFEHLWAQIKDKRVVHQVIMIDELKVEERPRWCDKTNMIVGVCREHADSASLEFVSNHEPEQLLDKIEAGTVHLATEATVAAIGLLTNNAKLYTAWPIVISGTCRRENAVTHAGLLQTILQGSKATKIRTVSIASDGESKRGQALVLETFKQPLSSASPIYSLLSLLPLMNLEVGKDDITADKDYRHIFKCSRNLLLRKRGIKIHGSHIMPISIIQHLRANNVKDKRLHNLTNPSDKQDVKLAYDLLSAIWSLPLAPESSPPLYTKARNGLRTLGKLFYHLLLPYICIDLSLSEQLVHLSAAAHLLLALAREENAGALLIPTQLYINIMIMIKNAFFCVAKCKKDDPAGQFWLILLGTDRVEEIFGITRTMVGNDCNVDVLQLSLRLTGTTEVSTILAQHPEWDRTPRRLRLPSLSKDTLEVHDRVDHIRPNSWRGDVCVANVSLQSCWQRGCETIKEEIPHLAPILDEIATNPSVNILRPFGKDIVRSKRAQEDYDDTAEDYEETAAAASQPTSTPVSAPEPDFEDAMAEELATKHQPCFMLDGHEVYKGRYLNKLFRDFSDPNSRDRTKRVANQKRYTSIPNYCEDQLFVAIGEVNNIIYDSKTKEELHVNKLADPSTTISFQLLHLTSATVDDDPKLEHDWKWSLKSGTTFQTSGKYIEPINPTVLTRSEETTYLFESKALMALGASILERLVLKEDGPKLPGIDKPTNEFPYRKEGKACFLCERENERGILLSKQCPSCTPPVPLENGPQLLAHMAAHHLYDPRVSRSSQPCGFCLRPGVDHVRSSCPMLSKFSYAAAAKSSATSPSSNVPVKCPECPESAPAVWKYNMFEHIKERHSYLDISNPAISTQWEICGSEKLLLKDVWNKRHSHGQRKKKEDRAPLVISEAHSTSLTLQ</sequence>
<dbReference type="EMBL" id="ML209211">
    <property type="protein sequence ID" value="TFK58748.1"/>
    <property type="molecule type" value="Genomic_DNA"/>
</dbReference>